<keyword evidence="2" id="KW-1185">Reference proteome</keyword>
<sequence>MKSYPTCHIAQTLLLPIIISSNQCNMAWLTSTSPITMKSKNGSMKDSGQRAGLFSVMAFINCQKDDILPSCGHHVHPRLHNGLQNIDVGVSVHPKALLKEMGRHDITFTADNAKDHYGGRKFCVHHDRYL</sequence>
<evidence type="ECO:0000313" key="2">
    <source>
        <dbReference type="Proteomes" id="UP001235939"/>
    </source>
</evidence>
<protein>
    <submittedName>
        <fullName evidence="1">Uncharacterized protein</fullName>
    </submittedName>
</protein>
<dbReference type="EMBL" id="CP092886">
    <property type="protein sequence ID" value="UYV84296.1"/>
    <property type="molecule type" value="Genomic_DNA"/>
</dbReference>
<accession>A0ABY6LSS0</accession>
<gene>
    <name evidence="1" type="ORF">LAZ67_X001771</name>
</gene>
<reference evidence="1 2" key="1">
    <citation type="submission" date="2022-03" db="EMBL/GenBank/DDBJ databases">
        <title>A chromosomal length assembly of Cordylochernes scorpioides.</title>
        <authorList>
            <person name="Zeh D."/>
            <person name="Zeh J."/>
        </authorList>
    </citation>
    <scope>NUCLEOTIDE SEQUENCE [LARGE SCALE GENOMIC DNA]</scope>
    <source>
        <strain evidence="1">IN4F17</strain>
        <tissue evidence="1">Whole Body</tissue>
    </source>
</reference>
<evidence type="ECO:0000313" key="1">
    <source>
        <dbReference type="EMBL" id="UYV84296.1"/>
    </source>
</evidence>
<name>A0ABY6LSS0_9ARAC</name>
<proteinExistence type="predicted"/>
<organism evidence="1 2">
    <name type="scientific">Cordylochernes scorpioides</name>
    <dbReference type="NCBI Taxonomy" id="51811"/>
    <lineage>
        <taxon>Eukaryota</taxon>
        <taxon>Metazoa</taxon>
        <taxon>Ecdysozoa</taxon>
        <taxon>Arthropoda</taxon>
        <taxon>Chelicerata</taxon>
        <taxon>Arachnida</taxon>
        <taxon>Pseudoscorpiones</taxon>
        <taxon>Cheliferoidea</taxon>
        <taxon>Chernetidae</taxon>
        <taxon>Cordylochernes</taxon>
    </lineage>
</organism>
<dbReference type="Proteomes" id="UP001235939">
    <property type="component" value="Chromosome X"/>
</dbReference>